<gene>
    <name evidence="13" type="primary">pknB</name>
    <name evidence="13" type="ORF">JJE72_08365</name>
</gene>
<organism evidence="13 14">
    <name type="scientific">Sinomonas cellulolyticus</name>
    <dbReference type="NCBI Taxonomy" id="2801916"/>
    <lineage>
        <taxon>Bacteria</taxon>
        <taxon>Bacillati</taxon>
        <taxon>Actinomycetota</taxon>
        <taxon>Actinomycetes</taxon>
        <taxon>Micrococcales</taxon>
        <taxon>Micrococcaceae</taxon>
        <taxon>Sinomonas</taxon>
    </lineage>
</organism>
<evidence type="ECO:0000256" key="2">
    <source>
        <dbReference type="ARBA" id="ARBA00022527"/>
    </source>
</evidence>
<feature type="region of interest" description="Disordered" evidence="9">
    <location>
        <begin position="330"/>
        <end position="360"/>
    </location>
</feature>
<feature type="domain" description="PASTA" evidence="12">
    <location>
        <begin position="466"/>
        <end position="533"/>
    </location>
</feature>
<feature type="domain" description="PASTA" evidence="12">
    <location>
        <begin position="400"/>
        <end position="465"/>
    </location>
</feature>
<dbReference type="InterPro" id="IPR005543">
    <property type="entry name" value="PASTA_dom"/>
</dbReference>
<evidence type="ECO:0000256" key="8">
    <source>
        <dbReference type="ARBA" id="ARBA00048679"/>
    </source>
</evidence>
<reference evidence="13 14" key="1">
    <citation type="submission" date="2021-01" db="EMBL/GenBank/DDBJ databases">
        <title>Genome public.</title>
        <authorList>
            <person name="Liu C."/>
            <person name="Sun Q."/>
        </authorList>
    </citation>
    <scope>NUCLEOTIDE SEQUENCE [LARGE SCALE GENOMIC DNA]</scope>
    <source>
        <strain evidence="13 14">JC656</strain>
    </source>
</reference>
<comment type="catalytic activity">
    <reaction evidence="7">
        <text>L-threonyl-[protein] + ATP = O-phospho-L-threonyl-[protein] + ADP + H(+)</text>
        <dbReference type="Rhea" id="RHEA:46608"/>
        <dbReference type="Rhea" id="RHEA-COMP:11060"/>
        <dbReference type="Rhea" id="RHEA-COMP:11605"/>
        <dbReference type="ChEBI" id="CHEBI:15378"/>
        <dbReference type="ChEBI" id="CHEBI:30013"/>
        <dbReference type="ChEBI" id="CHEBI:30616"/>
        <dbReference type="ChEBI" id="CHEBI:61977"/>
        <dbReference type="ChEBI" id="CHEBI:456216"/>
        <dbReference type="EC" id="2.7.11.1"/>
    </reaction>
</comment>
<dbReference type="EMBL" id="JAERRC010000020">
    <property type="protein sequence ID" value="MBL0705517.1"/>
    <property type="molecule type" value="Genomic_DNA"/>
</dbReference>
<evidence type="ECO:0000313" key="13">
    <source>
        <dbReference type="EMBL" id="MBL0705517.1"/>
    </source>
</evidence>
<evidence type="ECO:0000256" key="7">
    <source>
        <dbReference type="ARBA" id="ARBA00047899"/>
    </source>
</evidence>
<evidence type="ECO:0000313" key="14">
    <source>
        <dbReference type="Proteomes" id="UP000639051"/>
    </source>
</evidence>
<comment type="caution">
    <text evidence="13">The sequence shown here is derived from an EMBL/GenBank/DDBJ whole genome shotgun (WGS) entry which is preliminary data.</text>
</comment>
<keyword evidence="4" id="KW-0547">Nucleotide-binding</keyword>
<dbReference type="RefSeq" id="WP_189692238.1">
    <property type="nucleotide sequence ID" value="NZ_BNCM01000001.1"/>
</dbReference>
<comment type="catalytic activity">
    <reaction evidence="8">
        <text>L-seryl-[protein] + ATP = O-phospho-L-seryl-[protein] + ADP + H(+)</text>
        <dbReference type="Rhea" id="RHEA:17989"/>
        <dbReference type="Rhea" id="RHEA-COMP:9863"/>
        <dbReference type="Rhea" id="RHEA-COMP:11604"/>
        <dbReference type="ChEBI" id="CHEBI:15378"/>
        <dbReference type="ChEBI" id="CHEBI:29999"/>
        <dbReference type="ChEBI" id="CHEBI:30616"/>
        <dbReference type="ChEBI" id="CHEBI:83421"/>
        <dbReference type="ChEBI" id="CHEBI:456216"/>
        <dbReference type="EC" id="2.7.11.1"/>
    </reaction>
</comment>
<dbReference type="Proteomes" id="UP000639051">
    <property type="component" value="Unassembled WGS sequence"/>
</dbReference>
<evidence type="ECO:0000256" key="1">
    <source>
        <dbReference type="ARBA" id="ARBA00012513"/>
    </source>
</evidence>
<dbReference type="SMART" id="SM00740">
    <property type="entry name" value="PASTA"/>
    <property type="match status" value="4"/>
</dbReference>
<dbReference type="GO" id="GO:0016301">
    <property type="term" value="F:kinase activity"/>
    <property type="evidence" value="ECO:0007669"/>
    <property type="project" value="UniProtKB-KW"/>
</dbReference>
<dbReference type="PROSITE" id="PS00108">
    <property type="entry name" value="PROTEIN_KINASE_ST"/>
    <property type="match status" value="1"/>
</dbReference>
<feature type="domain" description="PASTA" evidence="12">
    <location>
        <begin position="534"/>
        <end position="602"/>
    </location>
</feature>
<keyword evidence="14" id="KW-1185">Reference proteome</keyword>
<evidence type="ECO:0000256" key="5">
    <source>
        <dbReference type="ARBA" id="ARBA00022777"/>
    </source>
</evidence>
<evidence type="ECO:0000256" key="6">
    <source>
        <dbReference type="ARBA" id="ARBA00022840"/>
    </source>
</evidence>
<evidence type="ECO:0000256" key="3">
    <source>
        <dbReference type="ARBA" id="ARBA00022679"/>
    </source>
</evidence>
<protein>
    <recommendedName>
        <fullName evidence="1">non-specific serine/threonine protein kinase</fullName>
        <ecNumber evidence="1">2.7.11.1</ecNumber>
    </recommendedName>
</protein>
<feature type="compositionally biased region" description="Basic and acidic residues" evidence="9">
    <location>
        <begin position="341"/>
        <end position="351"/>
    </location>
</feature>
<name>A0ABS1K2H1_9MICC</name>
<dbReference type="Gene3D" id="3.30.200.20">
    <property type="entry name" value="Phosphorylase Kinase, domain 1"/>
    <property type="match status" value="1"/>
</dbReference>
<keyword evidence="5 13" id="KW-0418">Kinase</keyword>
<proteinExistence type="predicted"/>
<keyword evidence="10" id="KW-0812">Transmembrane</keyword>
<evidence type="ECO:0000256" key="4">
    <source>
        <dbReference type="ARBA" id="ARBA00022741"/>
    </source>
</evidence>
<evidence type="ECO:0000259" key="12">
    <source>
        <dbReference type="PROSITE" id="PS51178"/>
    </source>
</evidence>
<feature type="domain" description="Protein kinase" evidence="11">
    <location>
        <begin position="18"/>
        <end position="277"/>
    </location>
</feature>
<keyword evidence="3" id="KW-0808">Transferase</keyword>
<dbReference type="SUPFAM" id="SSF56112">
    <property type="entry name" value="Protein kinase-like (PK-like)"/>
    <property type="match status" value="1"/>
</dbReference>
<dbReference type="PROSITE" id="PS50011">
    <property type="entry name" value="PROTEIN_KINASE_DOM"/>
    <property type="match status" value="1"/>
</dbReference>
<keyword evidence="10" id="KW-0472">Membrane</keyword>
<feature type="transmembrane region" description="Helical" evidence="10">
    <location>
        <begin position="375"/>
        <end position="396"/>
    </location>
</feature>
<dbReference type="PANTHER" id="PTHR43289">
    <property type="entry name" value="MITOGEN-ACTIVATED PROTEIN KINASE KINASE KINASE 20-RELATED"/>
    <property type="match status" value="1"/>
</dbReference>
<dbReference type="PANTHER" id="PTHR43289:SF34">
    <property type="entry name" value="SERINE_THREONINE-PROTEIN KINASE YBDM-RELATED"/>
    <property type="match status" value="1"/>
</dbReference>
<dbReference type="CDD" id="cd06577">
    <property type="entry name" value="PASTA_pknB"/>
    <property type="match status" value="4"/>
</dbReference>
<dbReference type="InterPro" id="IPR008271">
    <property type="entry name" value="Ser/Thr_kinase_AS"/>
</dbReference>
<evidence type="ECO:0000256" key="10">
    <source>
        <dbReference type="SAM" id="Phobius"/>
    </source>
</evidence>
<evidence type="ECO:0000256" key="9">
    <source>
        <dbReference type="SAM" id="MobiDB-lite"/>
    </source>
</evidence>
<dbReference type="CDD" id="cd14014">
    <property type="entry name" value="STKc_PknB_like"/>
    <property type="match status" value="1"/>
</dbReference>
<dbReference type="InterPro" id="IPR000719">
    <property type="entry name" value="Prot_kinase_dom"/>
</dbReference>
<dbReference type="Gene3D" id="3.30.10.20">
    <property type="match status" value="4"/>
</dbReference>
<dbReference type="NCBIfam" id="NF033483">
    <property type="entry name" value="PknB_PASTA_kin"/>
    <property type="match status" value="1"/>
</dbReference>
<feature type="domain" description="PASTA" evidence="12">
    <location>
        <begin position="603"/>
        <end position="665"/>
    </location>
</feature>
<evidence type="ECO:0000259" key="11">
    <source>
        <dbReference type="PROSITE" id="PS50011"/>
    </source>
</evidence>
<dbReference type="SMART" id="SM00220">
    <property type="entry name" value="S_TKc"/>
    <property type="match status" value="1"/>
</dbReference>
<keyword evidence="6" id="KW-0067">ATP-binding</keyword>
<sequence length="665" mass="69691">MNGKLSDALVGSLIGGRYHVVSRLAMGGMAAVYLATDTNLDRDVAVKVLHRHLSQDPAFAARLEQEAKSAARLSHPHVVSILDRGHDGDLFYLVMEYVPGHNLRDLLNQQGALTPRRSLDIIEAVLDGLGAAHAAGLVHRDIKPENVLISDTGRIKVADFGLARAVTNSTSTGLTLGTLAYIAPEIVQRSGGDARSDLYSVGIVLYELLTGHQPFRGDVPVQVAMAHVTEDVPPPSATVHGLSPELDSLVQWAAARDPERRPVSAEALRDEIEHIRRQLTDPQLDLRTAPTAFIPPPLGASDPRMPTEALPAARTEAIPMGISHPTAVMPHHPQSAPPTARELKRQQRDAARQSAISAATPTRTLTAGDRRRRGAVWAVVVVLLAVIAALAGWFFGVGPGAAATVPAVKDLTVDQARPLFDQAGLSFSTQKVFDDAVASGLIVGSTPGAGTQIRKFQGVSVLVSQGPQLFPLEDLRGKSADEAKAAITGAQNTLAGVTEAYSETVPAGVVISQDPGPGTPLRRGSAVRLTVSKGPQPIPVPKVVGLAQSDALAALRGAGLDPVVSSNDVFDKTVPKGAVAAQDPADGATLTKGGKVTLTISKGPKMVKVPDVFGKSEKEATQVLTAAGFTVKSNYTYGRPIFGLVAGQDKTGDQPEGSTITITVA</sequence>
<dbReference type="Pfam" id="PF03793">
    <property type="entry name" value="PASTA"/>
    <property type="match status" value="4"/>
</dbReference>
<dbReference type="Pfam" id="PF00069">
    <property type="entry name" value="Pkinase"/>
    <property type="match status" value="1"/>
</dbReference>
<accession>A0ABS1K2H1</accession>
<dbReference type="Gene3D" id="1.10.510.10">
    <property type="entry name" value="Transferase(Phosphotransferase) domain 1"/>
    <property type="match status" value="1"/>
</dbReference>
<dbReference type="InterPro" id="IPR011009">
    <property type="entry name" value="Kinase-like_dom_sf"/>
</dbReference>
<dbReference type="EC" id="2.7.11.1" evidence="1"/>
<keyword evidence="10" id="KW-1133">Transmembrane helix</keyword>
<keyword evidence="2" id="KW-0723">Serine/threonine-protein kinase</keyword>
<dbReference type="PROSITE" id="PS51178">
    <property type="entry name" value="PASTA"/>
    <property type="match status" value="4"/>
</dbReference>